<evidence type="ECO:0000256" key="1">
    <source>
        <dbReference type="SAM" id="MobiDB-lite"/>
    </source>
</evidence>
<feature type="compositionally biased region" description="Polar residues" evidence="1">
    <location>
        <begin position="138"/>
        <end position="156"/>
    </location>
</feature>
<sequence>MPHNGRNHQRRHRGSKDNDRSTYSREDDYYYSRSRQSDHRYKENVSGKHSYDVDSREVSSSSSSSRAVDSSWQRSEYSGGYQDRYANKSRRDDYEAVAAPESRETEVGWSVHRSNNDADLYPSHPQREEWPPPPRFDSNFSSSTAYQDQYHNQPPASSSYSQQQSWDDIRQHEDRIEQDQYSHRQSSRGADARWQREAHVVYHQEQDNGWDTRRSETDKRQNWDENSVGRQWEPAQSWNSSQRGYDSSQQSHRSHDYSQQNGHRRKNSRKSDSNGKANGSNREDDDLNKYVFFS</sequence>
<evidence type="ECO:0000313" key="2">
    <source>
        <dbReference type="EMBL" id="KAJ4478146.1"/>
    </source>
</evidence>
<comment type="caution">
    <text evidence="2">The sequence shown here is derived from an EMBL/GenBank/DDBJ whole genome shotgun (WGS) entry which is preliminary data.</text>
</comment>
<feature type="compositionally biased region" description="Polar residues" evidence="1">
    <location>
        <begin position="224"/>
        <end position="261"/>
    </location>
</feature>
<name>A0A9W9ABE6_9AGAR</name>
<dbReference type="OrthoDB" id="10567305at2759"/>
<feature type="compositionally biased region" description="Basic and acidic residues" evidence="1">
    <location>
        <begin position="190"/>
        <end position="223"/>
    </location>
</feature>
<feature type="compositionally biased region" description="Low complexity" evidence="1">
    <location>
        <begin position="58"/>
        <end position="75"/>
    </location>
</feature>
<organism evidence="2 3">
    <name type="scientific">Lentinula aciculospora</name>
    <dbReference type="NCBI Taxonomy" id="153920"/>
    <lineage>
        <taxon>Eukaryota</taxon>
        <taxon>Fungi</taxon>
        <taxon>Dikarya</taxon>
        <taxon>Basidiomycota</taxon>
        <taxon>Agaricomycotina</taxon>
        <taxon>Agaricomycetes</taxon>
        <taxon>Agaricomycetidae</taxon>
        <taxon>Agaricales</taxon>
        <taxon>Marasmiineae</taxon>
        <taxon>Omphalotaceae</taxon>
        <taxon>Lentinula</taxon>
    </lineage>
</organism>
<feature type="compositionally biased region" description="Basic residues" evidence="1">
    <location>
        <begin position="1"/>
        <end position="14"/>
    </location>
</feature>
<feature type="region of interest" description="Disordered" evidence="1">
    <location>
        <begin position="1"/>
        <end position="294"/>
    </location>
</feature>
<feature type="compositionally biased region" description="Basic and acidic residues" evidence="1">
    <location>
        <begin position="15"/>
        <end position="57"/>
    </location>
</feature>
<evidence type="ECO:0000313" key="3">
    <source>
        <dbReference type="Proteomes" id="UP001150266"/>
    </source>
</evidence>
<dbReference type="Proteomes" id="UP001150266">
    <property type="component" value="Unassembled WGS sequence"/>
</dbReference>
<dbReference type="AlphaFoldDB" id="A0A9W9ABE6"/>
<accession>A0A9W9ABE6</accession>
<feature type="compositionally biased region" description="Basic and acidic residues" evidence="1">
    <location>
        <begin position="85"/>
        <end position="94"/>
    </location>
</feature>
<feature type="compositionally biased region" description="Basic and acidic residues" evidence="1">
    <location>
        <begin position="167"/>
        <end position="182"/>
    </location>
</feature>
<reference evidence="2" key="1">
    <citation type="submission" date="2022-08" db="EMBL/GenBank/DDBJ databases">
        <title>A Global Phylogenomic Analysis of the Shiitake Genus Lentinula.</title>
        <authorList>
            <consortium name="DOE Joint Genome Institute"/>
            <person name="Sierra-Patev S."/>
            <person name="Min B."/>
            <person name="Naranjo-Ortiz M."/>
            <person name="Looney B."/>
            <person name="Konkel Z."/>
            <person name="Slot J.C."/>
            <person name="Sakamoto Y."/>
            <person name="Steenwyk J.L."/>
            <person name="Rokas A."/>
            <person name="Carro J."/>
            <person name="Camarero S."/>
            <person name="Ferreira P."/>
            <person name="Molpeceres G."/>
            <person name="Ruiz-Duenas F.J."/>
            <person name="Serrano A."/>
            <person name="Henrissat B."/>
            <person name="Drula E."/>
            <person name="Hughes K.W."/>
            <person name="Mata J.L."/>
            <person name="Ishikawa N.K."/>
            <person name="Vargas-Isla R."/>
            <person name="Ushijima S."/>
            <person name="Smith C.A."/>
            <person name="Ahrendt S."/>
            <person name="Andreopoulos W."/>
            <person name="He G."/>
            <person name="Labutti K."/>
            <person name="Lipzen A."/>
            <person name="Ng V."/>
            <person name="Riley R."/>
            <person name="Sandor L."/>
            <person name="Barry K."/>
            <person name="Martinez A.T."/>
            <person name="Xiao Y."/>
            <person name="Gibbons J.G."/>
            <person name="Terashima K."/>
            <person name="Grigoriev I.V."/>
            <person name="Hibbett D.S."/>
        </authorList>
    </citation>
    <scope>NUCLEOTIDE SEQUENCE</scope>
    <source>
        <strain evidence="2">JLM2183</strain>
    </source>
</reference>
<proteinExistence type="predicted"/>
<dbReference type="EMBL" id="JAOTPV010000009">
    <property type="protein sequence ID" value="KAJ4478146.1"/>
    <property type="molecule type" value="Genomic_DNA"/>
</dbReference>
<keyword evidence="3" id="KW-1185">Reference proteome</keyword>
<gene>
    <name evidence="2" type="ORF">J3R30DRAFT_2866444</name>
</gene>
<protein>
    <submittedName>
        <fullName evidence="2">Uncharacterized protein</fullName>
    </submittedName>
</protein>